<name>A0A1W1WH76_SULTA</name>
<sequence length="46" mass="5306">MWPKLPQVLSYHPTVATIIGAIIVTTVLFTFLGKWFVRITKMDQDE</sequence>
<dbReference type="EMBL" id="FWWY01000001">
    <property type="protein sequence ID" value="SMC05400.1"/>
    <property type="molecule type" value="Genomic_DNA"/>
</dbReference>
<keyword evidence="1" id="KW-0472">Membrane</keyword>
<dbReference type="RefSeq" id="WP_020373974.1">
    <property type="nucleotide sequence ID" value="NZ_FWWY01000001.1"/>
</dbReference>
<evidence type="ECO:0000256" key="1">
    <source>
        <dbReference type="SAM" id="Phobius"/>
    </source>
</evidence>
<evidence type="ECO:0000313" key="2">
    <source>
        <dbReference type="EMBL" id="SMC05400.1"/>
    </source>
</evidence>
<evidence type="ECO:0000313" key="3">
    <source>
        <dbReference type="Proteomes" id="UP000192660"/>
    </source>
</evidence>
<keyword evidence="1" id="KW-0812">Transmembrane</keyword>
<dbReference type="AlphaFoldDB" id="A0A1W1WH76"/>
<keyword evidence="1" id="KW-1133">Transmembrane helix</keyword>
<keyword evidence="3" id="KW-1185">Reference proteome</keyword>
<gene>
    <name evidence="2" type="ORF">SAMN00768000_2226</name>
</gene>
<dbReference type="Proteomes" id="UP000192660">
    <property type="component" value="Unassembled WGS sequence"/>
</dbReference>
<reference evidence="3" key="1">
    <citation type="submission" date="2017-04" db="EMBL/GenBank/DDBJ databases">
        <authorList>
            <person name="Varghese N."/>
            <person name="Submissions S."/>
        </authorList>
    </citation>
    <scope>NUCLEOTIDE SEQUENCE [LARGE SCALE GENOMIC DNA]</scope>
    <source>
        <strain evidence="3">DSM 9293</strain>
    </source>
</reference>
<organism evidence="2 3">
    <name type="scientific">Sulfobacillus thermosulfidooxidans (strain DSM 9293 / VKM B-1269 / AT-1)</name>
    <dbReference type="NCBI Taxonomy" id="929705"/>
    <lineage>
        <taxon>Bacteria</taxon>
        <taxon>Bacillati</taxon>
        <taxon>Bacillota</taxon>
        <taxon>Clostridia</taxon>
        <taxon>Eubacteriales</taxon>
        <taxon>Clostridiales Family XVII. Incertae Sedis</taxon>
        <taxon>Sulfobacillus</taxon>
    </lineage>
</organism>
<protein>
    <submittedName>
        <fullName evidence="2">Uncharacterized protein</fullName>
    </submittedName>
</protein>
<accession>A0A1W1WH76</accession>
<feature type="transmembrane region" description="Helical" evidence="1">
    <location>
        <begin position="15"/>
        <end position="37"/>
    </location>
</feature>
<proteinExistence type="predicted"/>